<name>A0ABR9P0L6_9ACTN</name>
<dbReference type="GO" id="GO:0032259">
    <property type="term" value="P:methylation"/>
    <property type="evidence" value="ECO:0007669"/>
    <property type="project" value="UniProtKB-KW"/>
</dbReference>
<accession>A0ABR9P0L6</accession>
<evidence type="ECO:0000256" key="3">
    <source>
        <dbReference type="ARBA" id="ARBA00022691"/>
    </source>
</evidence>
<dbReference type="SUPFAM" id="SSF53335">
    <property type="entry name" value="S-adenosyl-L-methionine-dependent methyltransferases"/>
    <property type="match status" value="1"/>
</dbReference>
<comment type="caution">
    <text evidence="5">The sequence shown here is derived from an EMBL/GenBank/DDBJ whole genome shotgun (WGS) entry which is preliminary data.</text>
</comment>
<reference evidence="5 6" key="1">
    <citation type="submission" date="2020-09" db="EMBL/GenBank/DDBJ databases">
        <title>Diversity and distribution of actinomycetes associated with coral in the coast of Hainan.</title>
        <authorList>
            <person name="Li F."/>
        </authorList>
    </citation>
    <scope>NUCLEOTIDE SEQUENCE [LARGE SCALE GENOMIC DNA]</scope>
    <source>
        <strain evidence="5 6">HNM0947</strain>
    </source>
</reference>
<keyword evidence="3" id="KW-0949">S-adenosyl-L-methionine</keyword>
<evidence type="ECO:0000256" key="1">
    <source>
        <dbReference type="ARBA" id="ARBA00022603"/>
    </source>
</evidence>
<dbReference type="CDD" id="cd02440">
    <property type="entry name" value="AdoMet_MTases"/>
    <property type="match status" value="1"/>
</dbReference>
<dbReference type="InterPro" id="IPR041698">
    <property type="entry name" value="Methyltransf_25"/>
</dbReference>
<evidence type="ECO:0000259" key="4">
    <source>
        <dbReference type="Pfam" id="PF13649"/>
    </source>
</evidence>
<dbReference type="Proteomes" id="UP000806528">
    <property type="component" value="Unassembled WGS sequence"/>
</dbReference>
<proteinExistence type="predicted"/>
<dbReference type="EMBL" id="JADBGI010000001">
    <property type="protein sequence ID" value="MBE2997385.1"/>
    <property type="molecule type" value="Genomic_DNA"/>
</dbReference>
<dbReference type="Gene3D" id="3.40.50.150">
    <property type="entry name" value="Vaccinia Virus protein VP39"/>
    <property type="match status" value="1"/>
</dbReference>
<keyword evidence="1 5" id="KW-0489">Methyltransferase</keyword>
<dbReference type="PANTHER" id="PTHR43464">
    <property type="entry name" value="METHYLTRANSFERASE"/>
    <property type="match status" value="1"/>
</dbReference>
<dbReference type="InterPro" id="IPR029063">
    <property type="entry name" value="SAM-dependent_MTases_sf"/>
</dbReference>
<gene>
    <name evidence="5" type="ORF">IDM40_01515</name>
</gene>
<keyword evidence="6" id="KW-1185">Reference proteome</keyword>
<dbReference type="GO" id="GO:0008168">
    <property type="term" value="F:methyltransferase activity"/>
    <property type="evidence" value="ECO:0007669"/>
    <property type="project" value="UniProtKB-KW"/>
</dbReference>
<evidence type="ECO:0000313" key="5">
    <source>
        <dbReference type="EMBL" id="MBE2997385.1"/>
    </source>
</evidence>
<sequence>MLANHLDPDVDAASNRAAYIEEAVAWMAARFGAGPGRSVLDLGCGPGLYTNRLAAAGAEVVGVDLAPRSIEHARGHAHEQGLSTRHLCADYLELDLGERFDLVVMVMRDYCALAPADRARLLRVVRAHLADGGAFCFDVDSAAAFDTVTEQRTFAPDLMGGFWSPDPYYGFWSTLRYEAERVSLDRYDIVDPGGRRTFYNWITYFTPEELARELAGSGLVLDEVLGDLTGHPPQEHDPSFAVVARPA</sequence>
<protein>
    <submittedName>
        <fullName evidence="5">Methyltransferase domain-containing protein</fullName>
    </submittedName>
</protein>
<organism evidence="5 6">
    <name type="scientific">Nocardiopsis coralli</name>
    <dbReference type="NCBI Taxonomy" id="2772213"/>
    <lineage>
        <taxon>Bacteria</taxon>
        <taxon>Bacillati</taxon>
        <taxon>Actinomycetota</taxon>
        <taxon>Actinomycetes</taxon>
        <taxon>Streptosporangiales</taxon>
        <taxon>Nocardiopsidaceae</taxon>
        <taxon>Nocardiopsis</taxon>
    </lineage>
</organism>
<dbReference type="Pfam" id="PF13649">
    <property type="entry name" value="Methyltransf_25"/>
    <property type="match status" value="1"/>
</dbReference>
<evidence type="ECO:0000313" key="6">
    <source>
        <dbReference type="Proteomes" id="UP000806528"/>
    </source>
</evidence>
<dbReference type="PANTHER" id="PTHR43464:SF19">
    <property type="entry name" value="UBIQUINONE BIOSYNTHESIS O-METHYLTRANSFERASE, MITOCHONDRIAL"/>
    <property type="match status" value="1"/>
</dbReference>
<feature type="domain" description="Methyltransferase" evidence="4">
    <location>
        <begin position="39"/>
        <end position="133"/>
    </location>
</feature>
<keyword evidence="2" id="KW-0808">Transferase</keyword>
<evidence type="ECO:0000256" key="2">
    <source>
        <dbReference type="ARBA" id="ARBA00022679"/>
    </source>
</evidence>